<evidence type="ECO:0000259" key="1">
    <source>
        <dbReference type="PROSITE" id="PS51186"/>
    </source>
</evidence>
<dbReference type="SUPFAM" id="SSF55729">
    <property type="entry name" value="Acyl-CoA N-acyltransferases (Nat)"/>
    <property type="match status" value="1"/>
</dbReference>
<name>A0A2N5N509_9BACL</name>
<keyword evidence="3" id="KW-1185">Reference proteome</keyword>
<dbReference type="AlphaFoldDB" id="A0A2N5N509"/>
<dbReference type="EMBL" id="NFEZ01000004">
    <property type="protein sequence ID" value="PLT45379.1"/>
    <property type="molecule type" value="Genomic_DNA"/>
</dbReference>
<dbReference type="Gene3D" id="3.40.630.30">
    <property type="match status" value="1"/>
</dbReference>
<reference evidence="2 3" key="1">
    <citation type="submission" date="2017-05" db="EMBL/GenBank/DDBJ databases">
        <title>Functional genome analysis of Paenibacillus pasadenensis strain R16: insights on endophytic life style and antifungal activity.</title>
        <authorList>
            <person name="Passera A."/>
            <person name="Marcolungo L."/>
            <person name="Casati P."/>
            <person name="Brasca M."/>
            <person name="Quaglino F."/>
            <person name="Delledonne M."/>
        </authorList>
    </citation>
    <scope>NUCLEOTIDE SEQUENCE [LARGE SCALE GENOMIC DNA]</scope>
    <source>
        <strain evidence="2 3">R16</strain>
    </source>
</reference>
<sequence>MEPEEEPDERGNGGGLLNANDILLAMHASAAELAEAESMKDRMQAVRERAGNPEGVEIVEQDGMLRLFSRSMPWPQFNTVKGVHEGVLERLDDLERYYRERERPVRLELSPQRITSALLQELGRRGYRTAALHAGLYRLFAPKEAGIEVEPSSGSGLTIRQAGLADAEAYARIHCLSTGLGESGIPSVRANNEVLMERPGWSFWIAERDGEPAAVGVMRISGGAANLSFAATLPEERGRGLQQALLLARLEAARAAGCLIAVSQCEPYSISMRNMQRCGMRLAFIRPHLMLPHHP</sequence>
<accession>A0A2N5N509</accession>
<keyword evidence="2" id="KW-0808">Transferase</keyword>
<evidence type="ECO:0000313" key="3">
    <source>
        <dbReference type="Proteomes" id="UP000234789"/>
    </source>
</evidence>
<dbReference type="PROSITE" id="PS51186">
    <property type="entry name" value="GNAT"/>
    <property type="match status" value="1"/>
</dbReference>
<comment type="caution">
    <text evidence="2">The sequence shown here is derived from an EMBL/GenBank/DDBJ whole genome shotgun (WGS) entry which is preliminary data.</text>
</comment>
<dbReference type="InterPro" id="IPR000182">
    <property type="entry name" value="GNAT_dom"/>
</dbReference>
<dbReference type="Proteomes" id="UP000234789">
    <property type="component" value="Unassembled WGS sequence"/>
</dbReference>
<evidence type="ECO:0000313" key="2">
    <source>
        <dbReference type="EMBL" id="PLT45379.1"/>
    </source>
</evidence>
<proteinExistence type="predicted"/>
<organism evidence="2 3">
    <name type="scientific">Paenibacillus pasadenensis</name>
    <dbReference type="NCBI Taxonomy" id="217090"/>
    <lineage>
        <taxon>Bacteria</taxon>
        <taxon>Bacillati</taxon>
        <taxon>Bacillota</taxon>
        <taxon>Bacilli</taxon>
        <taxon>Bacillales</taxon>
        <taxon>Paenibacillaceae</taxon>
        <taxon>Paenibacillus</taxon>
    </lineage>
</organism>
<dbReference type="GO" id="GO:0016747">
    <property type="term" value="F:acyltransferase activity, transferring groups other than amino-acyl groups"/>
    <property type="evidence" value="ECO:0007669"/>
    <property type="project" value="InterPro"/>
</dbReference>
<protein>
    <submittedName>
        <fullName evidence="2">Acetyltransferase, GNAT family</fullName>
    </submittedName>
</protein>
<dbReference type="InterPro" id="IPR016181">
    <property type="entry name" value="Acyl_CoA_acyltransferase"/>
</dbReference>
<feature type="domain" description="N-acetyltransferase" evidence="1">
    <location>
        <begin position="157"/>
        <end position="295"/>
    </location>
</feature>
<gene>
    <name evidence="2" type="ORF">B8V81_3810</name>
</gene>
<dbReference type="Pfam" id="PF00583">
    <property type="entry name" value="Acetyltransf_1"/>
    <property type="match status" value="1"/>
</dbReference>